<reference evidence="1 2" key="1">
    <citation type="submission" date="2016-10" db="EMBL/GenBank/DDBJ databases">
        <authorList>
            <person name="Varghese N."/>
            <person name="Submissions S."/>
        </authorList>
    </citation>
    <scope>NUCLEOTIDE SEQUENCE [LARGE SCALE GENOMIC DNA]</scope>
    <source>
        <strain evidence="1 2">PL 12/M</strain>
    </source>
</reference>
<accession>A0A7Z7AXZ4</accession>
<dbReference type="OrthoDB" id="123577at2157"/>
<sequence length="156" mass="17225">MDDEIIGIVPNMKKSKMLGMSYDMFTLIATPDTTIMAKVTRAMLNQVIKDSRAQAKAEGKGFFGQWGAQISGANKYAERYAGMSAQMALAEDKANFAIPNSTISSVKVNKKTRTDDDGINQTTWETIIQADSGKIKYKTDYDPKGHLQAIYGDRVK</sequence>
<proteinExistence type="predicted"/>
<protein>
    <submittedName>
        <fullName evidence="1">Uncharacterized protein</fullName>
    </submittedName>
</protein>
<name>A0A7Z7AXZ4_9EURY</name>
<dbReference type="RefSeq" id="WP_091708991.1">
    <property type="nucleotide sequence ID" value="NZ_FNCA01000002.1"/>
</dbReference>
<dbReference type="EMBL" id="FNCA01000002">
    <property type="protein sequence ID" value="SDF55651.1"/>
    <property type="molecule type" value="Genomic_DNA"/>
</dbReference>
<gene>
    <name evidence="1" type="ORF">SAMN04488589_0870</name>
</gene>
<organism evidence="1 2">
    <name type="scientific">Methanolobus vulcani</name>
    <dbReference type="NCBI Taxonomy" id="38026"/>
    <lineage>
        <taxon>Archaea</taxon>
        <taxon>Methanobacteriati</taxon>
        <taxon>Methanobacteriota</taxon>
        <taxon>Stenosarchaea group</taxon>
        <taxon>Methanomicrobia</taxon>
        <taxon>Methanosarcinales</taxon>
        <taxon>Methanosarcinaceae</taxon>
        <taxon>Methanolobus</taxon>
    </lineage>
</organism>
<dbReference type="Proteomes" id="UP000199259">
    <property type="component" value="Unassembled WGS sequence"/>
</dbReference>
<keyword evidence="2" id="KW-1185">Reference proteome</keyword>
<evidence type="ECO:0000313" key="1">
    <source>
        <dbReference type="EMBL" id="SDF55651.1"/>
    </source>
</evidence>
<dbReference type="AlphaFoldDB" id="A0A7Z7AXZ4"/>
<comment type="caution">
    <text evidence="1">The sequence shown here is derived from an EMBL/GenBank/DDBJ whole genome shotgun (WGS) entry which is preliminary data.</text>
</comment>
<evidence type="ECO:0000313" key="2">
    <source>
        <dbReference type="Proteomes" id="UP000199259"/>
    </source>
</evidence>